<organism evidence="1 2">
    <name type="scientific">Ananas comosus</name>
    <name type="common">Pineapple</name>
    <name type="synonym">Ananas ananas</name>
    <dbReference type="NCBI Taxonomy" id="4615"/>
    <lineage>
        <taxon>Eukaryota</taxon>
        <taxon>Viridiplantae</taxon>
        <taxon>Streptophyta</taxon>
        <taxon>Embryophyta</taxon>
        <taxon>Tracheophyta</taxon>
        <taxon>Spermatophyta</taxon>
        <taxon>Magnoliopsida</taxon>
        <taxon>Liliopsida</taxon>
        <taxon>Poales</taxon>
        <taxon>Bromeliaceae</taxon>
        <taxon>Bromelioideae</taxon>
        <taxon>Ananas</taxon>
    </lineage>
</organism>
<dbReference type="Proteomes" id="UP000092600">
    <property type="component" value="Unassembled WGS sequence"/>
</dbReference>
<dbReference type="AlphaFoldDB" id="A0A199V8N0"/>
<accession>A0A199V8N0</accession>
<dbReference type="EMBL" id="LSRQ01002696">
    <property type="protein sequence ID" value="OAY73457.1"/>
    <property type="molecule type" value="Genomic_DNA"/>
</dbReference>
<reference evidence="1 2" key="1">
    <citation type="journal article" date="2016" name="DNA Res.">
        <title>The draft genome of MD-2 pineapple using hybrid error correction of long reads.</title>
        <authorList>
            <person name="Redwan R.M."/>
            <person name="Saidin A."/>
            <person name="Kumar S.V."/>
        </authorList>
    </citation>
    <scope>NUCLEOTIDE SEQUENCE [LARGE SCALE GENOMIC DNA]</scope>
    <source>
        <strain evidence="2">cv. MD2</strain>
        <tissue evidence="1">Leaf</tissue>
    </source>
</reference>
<sequence>RWWRSSREKLKLRRRRAAERIEGAFNIVTLRGGRATAVPYHPRRGAAPRAFYPWCTALLVDRGSSAINNSVKSASGFGPVVPQRVHSLWEETSTWTVQSGQLLCTTENGRQNLCATLKCTSPSAVIFRSAVVKSHPVRAQPPDHSGTVILSSCKYVLI</sequence>
<proteinExistence type="predicted"/>
<protein>
    <submittedName>
        <fullName evidence="1">Uncharacterized protein</fullName>
    </submittedName>
</protein>
<evidence type="ECO:0000313" key="2">
    <source>
        <dbReference type="Proteomes" id="UP000092600"/>
    </source>
</evidence>
<gene>
    <name evidence="1" type="ORF">ACMD2_24853</name>
</gene>
<name>A0A199V8N0_ANACO</name>
<feature type="non-terminal residue" evidence="1">
    <location>
        <position position="1"/>
    </location>
</feature>
<comment type="caution">
    <text evidence="1">The sequence shown here is derived from an EMBL/GenBank/DDBJ whole genome shotgun (WGS) entry which is preliminary data.</text>
</comment>
<evidence type="ECO:0000313" key="1">
    <source>
        <dbReference type="EMBL" id="OAY73457.1"/>
    </source>
</evidence>
<dbReference type="STRING" id="4615.A0A199V8N0"/>